<dbReference type="EMBL" id="JBAWSY010000001">
    <property type="protein sequence ID" value="MEI4768187.1"/>
    <property type="molecule type" value="Genomic_DNA"/>
</dbReference>
<proteinExistence type="predicted"/>
<name>A0ABU8EZK0_9BACI</name>
<protein>
    <submittedName>
        <fullName evidence="1">Uncharacterized protein</fullName>
    </submittedName>
</protein>
<keyword evidence="2" id="KW-1185">Reference proteome</keyword>
<reference evidence="1 2" key="1">
    <citation type="submission" date="2024-01" db="EMBL/GenBank/DDBJ databases">
        <title>Seven novel Bacillus-like species.</title>
        <authorList>
            <person name="Liu G."/>
        </authorList>
    </citation>
    <scope>NUCLEOTIDE SEQUENCE [LARGE SCALE GENOMIC DNA]</scope>
    <source>
        <strain evidence="1 2">FJAT-51614</strain>
    </source>
</reference>
<evidence type="ECO:0000313" key="1">
    <source>
        <dbReference type="EMBL" id="MEI4768187.1"/>
    </source>
</evidence>
<organism evidence="1 2">
    <name type="scientific">Psychrobacillus mangrovi</name>
    <dbReference type="NCBI Taxonomy" id="3117745"/>
    <lineage>
        <taxon>Bacteria</taxon>
        <taxon>Bacillati</taxon>
        <taxon>Bacillota</taxon>
        <taxon>Bacilli</taxon>
        <taxon>Bacillales</taxon>
        <taxon>Bacillaceae</taxon>
        <taxon>Psychrobacillus</taxon>
    </lineage>
</organism>
<sequence>MTVNNGGKLSKEYFVSYIQLVMNARTCSVEEACRFVLEQFFKGNKHTFGDYSYGNFLSACKEIACFQR</sequence>
<evidence type="ECO:0000313" key="2">
    <source>
        <dbReference type="Proteomes" id="UP001364890"/>
    </source>
</evidence>
<comment type="caution">
    <text evidence="1">The sequence shown here is derived from an EMBL/GenBank/DDBJ whole genome shotgun (WGS) entry which is preliminary data.</text>
</comment>
<dbReference type="Proteomes" id="UP001364890">
    <property type="component" value="Unassembled WGS sequence"/>
</dbReference>
<dbReference type="RefSeq" id="WP_336495743.1">
    <property type="nucleotide sequence ID" value="NZ_JBAWSY010000001.1"/>
</dbReference>
<accession>A0ABU8EZK0</accession>
<gene>
    <name evidence="1" type="ORF">WAX74_00755</name>
</gene>